<dbReference type="EMBL" id="JBFPKE010000001">
    <property type="protein sequence ID" value="MEX3748547.1"/>
    <property type="molecule type" value="Genomic_DNA"/>
</dbReference>
<feature type="region of interest" description="Disordered" evidence="1">
    <location>
        <begin position="1"/>
        <end position="138"/>
    </location>
</feature>
<keyword evidence="2" id="KW-1133">Transmembrane helix</keyword>
<keyword evidence="4" id="KW-1185">Reference proteome</keyword>
<feature type="compositionally biased region" description="Low complexity" evidence="1">
    <location>
        <begin position="277"/>
        <end position="323"/>
    </location>
</feature>
<feature type="compositionally biased region" description="Pro residues" evidence="1">
    <location>
        <begin position="108"/>
        <end position="131"/>
    </location>
</feature>
<feature type="transmembrane region" description="Helical" evidence="2">
    <location>
        <begin position="178"/>
        <end position="201"/>
    </location>
</feature>
<accession>A0ABV3W5T1</accession>
<feature type="compositionally biased region" description="Gly residues" evidence="1">
    <location>
        <begin position="72"/>
        <end position="82"/>
    </location>
</feature>
<gene>
    <name evidence="3" type="ORF">AB3X84_00880</name>
</gene>
<dbReference type="RefSeq" id="WP_310107801.1">
    <property type="nucleotide sequence ID" value="NZ_CP168530.1"/>
</dbReference>
<feature type="compositionally biased region" description="Pro residues" evidence="1">
    <location>
        <begin position="324"/>
        <end position="335"/>
    </location>
</feature>
<dbReference type="Proteomes" id="UP001558535">
    <property type="component" value="Unassembled WGS sequence"/>
</dbReference>
<keyword evidence="2" id="KW-0472">Membrane</keyword>
<feature type="region of interest" description="Disordered" evidence="1">
    <location>
        <begin position="248"/>
        <end position="365"/>
    </location>
</feature>
<sequence length="365" mass="36425">MSTPVGGSSPFRDPRIGYGQNGAQGPDDANPQPGAERWGGGQSQAGSNPTIDGLPGAASGPAAGGAQRVRWGAGGGGVGQGTPGAARGPHAGASGPQAYAAAGQPHAAYPPRPPHPPYPSHPPYPPYPPGTPNYQGPAQGFVQQQQGNGAGKRWALVAGLMALPSVLSLGMMGGGMSFGAMSALFGLSSIAEMGLVGMLLFRGSRGAGQFASRWAQYGQQPGPFAQPWQGGPQAPYSGMPGRPPFHGPAYYGPPGWQAGAAPHGSPASDAQPYSWQAPHAASPQSGGGPAFAAQAGGYPAAPAQPPAGAGWAQQQPANWAQPVVRPPAPPRPALPPAGWQVVSEDNGAGPRRPRALPPAADANGQ</sequence>
<evidence type="ECO:0000256" key="2">
    <source>
        <dbReference type="SAM" id="Phobius"/>
    </source>
</evidence>
<feature type="transmembrane region" description="Helical" evidence="2">
    <location>
        <begin position="154"/>
        <end position="172"/>
    </location>
</feature>
<proteinExistence type="predicted"/>
<feature type="compositionally biased region" description="Low complexity" evidence="1">
    <location>
        <begin position="53"/>
        <end position="71"/>
    </location>
</feature>
<evidence type="ECO:0000313" key="4">
    <source>
        <dbReference type="Proteomes" id="UP001558535"/>
    </source>
</evidence>
<feature type="compositionally biased region" description="Low complexity" evidence="1">
    <location>
        <begin position="83"/>
        <end position="107"/>
    </location>
</feature>
<reference evidence="3 4" key="1">
    <citation type="submission" date="2024-07" db="EMBL/GenBank/DDBJ databases">
        <title>A survey of Mimosa microsymbionts across Brazilian biomes reveals a high diversity of Paraburkholderia nodulating endemic species, but also that Cupriavidus is common as a symbiont of widespread species.</title>
        <authorList>
            <person name="Rouws L."/>
            <person name="Barauna A."/>
            <person name="Beukes C."/>
            <person name="Rouws J.R.C."/>
            <person name="De Faria S.M."/>
            <person name="Gross E."/>
            <person name="Bueno Dos Reis Junior F."/>
            <person name="Simon M.F."/>
            <person name="Maluk M."/>
            <person name="Odee D.W."/>
            <person name="Kenicer G."/>
            <person name="Young J.P.W."/>
            <person name="Reis V.M."/>
            <person name="Zilli J."/>
            <person name="James E.K."/>
        </authorList>
    </citation>
    <scope>NUCLEOTIDE SEQUENCE [LARGE SCALE GENOMIC DNA]</scope>
    <source>
        <strain evidence="3 4">BR14375</strain>
    </source>
</reference>
<comment type="caution">
    <text evidence="3">The sequence shown here is derived from an EMBL/GenBank/DDBJ whole genome shotgun (WGS) entry which is preliminary data.</text>
</comment>
<keyword evidence="2" id="KW-0812">Transmembrane</keyword>
<name>A0ABV3W5T1_9BURK</name>
<evidence type="ECO:0000256" key="1">
    <source>
        <dbReference type="SAM" id="MobiDB-lite"/>
    </source>
</evidence>
<protein>
    <submittedName>
        <fullName evidence="3">Uncharacterized protein</fullName>
    </submittedName>
</protein>
<organism evidence="3 4">
    <name type="scientific">Paraburkholderia phenoliruptrix</name>
    <dbReference type="NCBI Taxonomy" id="252970"/>
    <lineage>
        <taxon>Bacteria</taxon>
        <taxon>Pseudomonadati</taxon>
        <taxon>Pseudomonadota</taxon>
        <taxon>Betaproteobacteria</taxon>
        <taxon>Burkholderiales</taxon>
        <taxon>Burkholderiaceae</taxon>
        <taxon>Paraburkholderia</taxon>
    </lineage>
</organism>
<evidence type="ECO:0000313" key="3">
    <source>
        <dbReference type="EMBL" id="MEX3748547.1"/>
    </source>
</evidence>